<evidence type="ECO:0000259" key="3">
    <source>
        <dbReference type="Pfam" id="PF00501"/>
    </source>
</evidence>
<evidence type="ECO:0000313" key="5">
    <source>
        <dbReference type="EMBL" id="QIN30286.1"/>
    </source>
</evidence>
<protein>
    <submittedName>
        <fullName evidence="5">Long-chain fatty acid--CoA ligase</fullName>
    </submittedName>
</protein>
<evidence type="ECO:0000256" key="2">
    <source>
        <dbReference type="ARBA" id="ARBA00022598"/>
    </source>
</evidence>
<organism evidence="5 6">
    <name type="scientific">Brevibacterium luteolum</name>
    <dbReference type="NCBI Taxonomy" id="199591"/>
    <lineage>
        <taxon>Bacteria</taxon>
        <taxon>Bacillati</taxon>
        <taxon>Actinomycetota</taxon>
        <taxon>Actinomycetes</taxon>
        <taxon>Micrococcales</taxon>
        <taxon>Brevibacteriaceae</taxon>
        <taxon>Brevibacterium</taxon>
    </lineage>
</organism>
<dbReference type="InterPro" id="IPR025110">
    <property type="entry name" value="AMP-bd_C"/>
</dbReference>
<feature type="domain" description="AMP-dependent synthetase/ligase" evidence="3">
    <location>
        <begin position="30"/>
        <end position="420"/>
    </location>
</feature>
<dbReference type="PANTHER" id="PTHR43767:SF1">
    <property type="entry name" value="NONRIBOSOMAL PEPTIDE SYNTHASE PES1 (EUROFUNG)-RELATED"/>
    <property type="match status" value="1"/>
</dbReference>
<dbReference type="Pfam" id="PF00501">
    <property type="entry name" value="AMP-binding"/>
    <property type="match status" value="1"/>
</dbReference>
<dbReference type="EMBL" id="CP035810">
    <property type="protein sequence ID" value="QIN30286.1"/>
    <property type="molecule type" value="Genomic_DNA"/>
</dbReference>
<dbReference type="Proteomes" id="UP000501518">
    <property type="component" value="Chromosome"/>
</dbReference>
<feature type="domain" description="AMP-binding enzyme C-terminal" evidence="4">
    <location>
        <begin position="470"/>
        <end position="545"/>
    </location>
</feature>
<evidence type="ECO:0000256" key="1">
    <source>
        <dbReference type="ARBA" id="ARBA00006432"/>
    </source>
</evidence>
<dbReference type="InterPro" id="IPR020845">
    <property type="entry name" value="AMP-binding_CS"/>
</dbReference>
<dbReference type="KEGG" id="blut:EW640_14215"/>
<dbReference type="InterPro" id="IPR045851">
    <property type="entry name" value="AMP-bd_C_sf"/>
</dbReference>
<dbReference type="InterPro" id="IPR000873">
    <property type="entry name" value="AMP-dep_synth/lig_dom"/>
</dbReference>
<dbReference type="Gene3D" id="3.30.300.30">
    <property type="match status" value="1"/>
</dbReference>
<dbReference type="Pfam" id="PF13193">
    <property type="entry name" value="AMP-binding_C"/>
    <property type="match status" value="1"/>
</dbReference>
<dbReference type="GO" id="GO:0016878">
    <property type="term" value="F:acid-thiol ligase activity"/>
    <property type="evidence" value="ECO:0007669"/>
    <property type="project" value="UniProtKB-ARBA"/>
</dbReference>
<evidence type="ECO:0000313" key="6">
    <source>
        <dbReference type="Proteomes" id="UP000501518"/>
    </source>
</evidence>
<dbReference type="SUPFAM" id="SSF56801">
    <property type="entry name" value="Acetyl-CoA synthetase-like"/>
    <property type="match status" value="1"/>
</dbReference>
<sequence length="554" mass="59587">MNTPTSDSMSDMLPLDQHLPVPYATVPQMFAATVAKRPSATLIDCFGRTWTCADAEAEAERLARVFAAHGIAAGDRVALFAQNDPIFITGLLAAWKLGAIAVPVNPMNTARELGYQLEDSGAKALITLPGLWSLVAREVVTAGIGAVELVIVAGHDEWRMTGDRPEQSRAEVTDELLKPAGQAVVCSADDLPTGSDYEPAELTGDDVALLTYTSGTTGKPKGAMNTHGNLTFNAETYVQISALEPGEAILAVAPLFHITGMVGHVMLGLRLGTPIVITHRFHPSVMLEAIRRTRPAFTVGAITALMALADCPEARAEDFTSLRTIYSGGAPIAPSLGDRLEGIYGAYVHNIFGMSETASPTHLVPRGQRAPVDPTSGALSIGKPVYDTRARIVDENLADLPPGEYGEIVITGPQITPGYWNKPEATEGAFVDGWLKTGDIGFIDDEGWFYLVDRKKDMINASGYKVWPREVEDVLYTHPAVAEAAVIGVADEYRGETVKAFVTLQSGQQVEPAELVAFCKANMAAYKYPREVEILDEMPKTATGKILRRQLRTP</sequence>
<dbReference type="FunFam" id="3.30.300.30:FF:000008">
    <property type="entry name" value="2,3-dihydroxybenzoate-AMP ligase"/>
    <property type="match status" value="1"/>
</dbReference>
<accession>A0A6G8L050</accession>
<comment type="similarity">
    <text evidence="1">Belongs to the ATP-dependent AMP-binding enzyme family.</text>
</comment>
<dbReference type="Gene3D" id="3.40.50.12780">
    <property type="entry name" value="N-terminal domain of ligase-like"/>
    <property type="match status" value="1"/>
</dbReference>
<name>A0A6G8L050_9MICO</name>
<dbReference type="PANTHER" id="PTHR43767">
    <property type="entry name" value="LONG-CHAIN-FATTY-ACID--COA LIGASE"/>
    <property type="match status" value="1"/>
</dbReference>
<dbReference type="AlphaFoldDB" id="A0A6G8L050"/>
<proteinExistence type="inferred from homology"/>
<evidence type="ECO:0000259" key="4">
    <source>
        <dbReference type="Pfam" id="PF13193"/>
    </source>
</evidence>
<gene>
    <name evidence="5" type="ORF">EW640_14215</name>
</gene>
<keyword evidence="2 5" id="KW-0436">Ligase</keyword>
<reference evidence="5 6" key="1">
    <citation type="submission" date="2019-02" db="EMBL/GenBank/DDBJ databases">
        <title>Complete Genome Sequence and Methylome Analysis of Brevibacterium luteolum NEB1784.</title>
        <authorList>
            <person name="Fomenkov A."/>
            <person name="Roberts R.J."/>
        </authorList>
    </citation>
    <scope>NUCLEOTIDE SEQUENCE [LARGE SCALE GENOMIC DNA]</scope>
    <source>
        <strain evidence="5 6">NEB1784</strain>
    </source>
</reference>
<dbReference type="PROSITE" id="PS00455">
    <property type="entry name" value="AMP_BINDING"/>
    <property type="match status" value="1"/>
</dbReference>
<dbReference type="InterPro" id="IPR050237">
    <property type="entry name" value="ATP-dep_AMP-bd_enzyme"/>
</dbReference>
<dbReference type="InterPro" id="IPR042099">
    <property type="entry name" value="ANL_N_sf"/>
</dbReference>